<reference evidence="1" key="1">
    <citation type="submission" date="2021-03" db="EMBL/GenBank/DDBJ databases">
        <title>Evolutionary priming and transition to the ectomycorrhizal habit in an iconic lineage of mushroom-forming fungi: is preadaptation a requirement?</title>
        <authorList>
            <consortium name="DOE Joint Genome Institute"/>
            <person name="Looney B.P."/>
            <person name="Miyauchi S."/>
            <person name="Morin E."/>
            <person name="Drula E."/>
            <person name="Courty P.E."/>
            <person name="Chicoki N."/>
            <person name="Fauchery L."/>
            <person name="Kohler A."/>
            <person name="Kuo A."/>
            <person name="LaButti K."/>
            <person name="Pangilinan J."/>
            <person name="Lipzen A."/>
            <person name="Riley R."/>
            <person name="Andreopoulos W."/>
            <person name="He G."/>
            <person name="Johnson J."/>
            <person name="Barry K.W."/>
            <person name="Grigoriev I.V."/>
            <person name="Nagy L."/>
            <person name="Hibbett D."/>
            <person name="Henrissat B."/>
            <person name="Matheny P.B."/>
            <person name="Labbe J."/>
            <person name="Martin A.F."/>
        </authorList>
    </citation>
    <scope>NUCLEOTIDE SEQUENCE</scope>
    <source>
        <strain evidence="1">BPL698</strain>
    </source>
</reference>
<protein>
    <submittedName>
        <fullName evidence="1">Uncharacterized protein</fullName>
    </submittedName>
</protein>
<dbReference type="Proteomes" id="UP001207468">
    <property type="component" value="Unassembled WGS sequence"/>
</dbReference>
<evidence type="ECO:0000313" key="1">
    <source>
        <dbReference type="EMBL" id="KAI9507657.1"/>
    </source>
</evidence>
<organism evidence="1 2">
    <name type="scientific">Russula earlei</name>
    <dbReference type="NCBI Taxonomy" id="71964"/>
    <lineage>
        <taxon>Eukaryota</taxon>
        <taxon>Fungi</taxon>
        <taxon>Dikarya</taxon>
        <taxon>Basidiomycota</taxon>
        <taxon>Agaricomycotina</taxon>
        <taxon>Agaricomycetes</taxon>
        <taxon>Russulales</taxon>
        <taxon>Russulaceae</taxon>
        <taxon>Russula</taxon>
    </lineage>
</organism>
<gene>
    <name evidence="1" type="ORF">F5148DRAFT_1203178</name>
</gene>
<proteinExistence type="predicted"/>
<dbReference type="EMBL" id="JAGFNK010000116">
    <property type="protein sequence ID" value="KAI9507657.1"/>
    <property type="molecule type" value="Genomic_DNA"/>
</dbReference>
<name>A0ACC0U997_9AGAM</name>
<keyword evidence="2" id="KW-1185">Reference proteome</keyword>
<evidence type="ECO:0000313" key="2">
    <source>
        <dbReference type="Proteomes" id="UP001207468"/>
    </source>
</evidence>
<accession>A0ACC0U997</accession>
<comment type="caution">
    <text evidence="1">The sequence shown here is derived from an EMBL/GenBank/DDBJ whole genome shotgun (WGS) entry which is preliminary data.</text>
</comment>
<sequence length="625" mass="70207">MNSDSGLFSKLRPAVVNWTDTLKSSIRPQVSFPNAPSLTTARPSVEGHQDAGSRRRAIIETLRKLLEDSPPRQTPVGSSVQLGQDPPSGTPIIQPPFPNGVLPLQSTIDTLVQGHRERKQNVFLAPIPHLNRTGPPHRQVAIEAIPYDVLLRIFYLYIDDAEDPDTWHTLVHVCQIWRNLVFASPHHLRLQLLCTNTTRTRDMLGIWPLLPIIISNTGDSGSLMEGADNIIAALEQRDRIRAIHLRDVPCSLLDTFAPLMHEPFPLLTSLLIRSYREWVPVPPDLSLCGSTPRLRRLLLDHIPLAAVQKLLLSANDLVSLALCNIPSSGHIPPMVMVNCLSRMTRLESLRLELNSSPSRFDQTSRVPPPLTRTVLPALDVIARIDVPLLRNVQITFFNQLIFDIPQLFQLICRCEKLRELHRANILFSKYFVQLELFPQGELTDIELSLIISCYMPDWQLSSLAQVCSSILPCLSSLEHIAVREDLYDASLWGADIEDIQWLDLLRTFTTVKNLFLTEEIGPQIASALGELTGAGVTEVLPALQSLFLENSLRSGSFKEAMRPFINARRHCGRPVNINNWLDYGPSYWLNSTTIDDRMDLETSALLPASLPDSIDLARDRLSHKL</sequence>